<evidence type="ECO:0000313" key="6">
    <source>
        <dbReference type="EMBL" id="MYN16617.1"/>
    </source>
</evidence>
<dbReference type="GO" id="GO:0005829">
    <property type="term" value="C:cytosol"/>
    <property type="evidence" value="ECO:0007669"/>
    <property type="project" value="TreeGrafter"/>
</dbReference>
<dbReference type="Pfam" id="PF00285">
    <property type="entry name" value="Citrate_synt"/>
    <property type="match status" value="1"/>
</dbReference>
<protein>
    <recommendedName>
        <fullName evidence="3">citrate synthase (unknown stereospecificity)</fullName>
        <ecNumber evidence="3">2.3.3.16</ecNumber>
    </recommendedName>
</protein>
<dbReference type="InterPro" id="IPR016143">
    <property type="entry name" value="Citrate_synth-like_sm_a-sub"/>
</dbReference>
<evidence type="ECO:0000256" key="2">
    <source>
        <dbReference type="ARBA" id="ARBA00010566"/>
    </source>
</evidence>
<dbReference type="EMBL" id="WWCV01000010">
    <property type="protein sequence ID" value="MYN16617.1"/>
    <property type="molecule type" value="Genomic_DNA"/>
</dbReference>
<proteinExistence type="inferred from homology"/>
<dbReference type="InterPro" id="IPR041657">
    <property type="entry name" value="HTH_17"/>
</dbReference>
<dbReference type="InterPro" id="IPR016142">
    <property type="entry name" value="Citrate_synth-like_lrg_a-sub"/>
</dbReference>
<comment type="caution">
    <text evidence="6">The sequence shown here is derived from an EMBL/GenBank/DDBJ whole genome shotgun (WGS) entry which is preliminary data.</text>
</comment>
<gene>
    <name evidence="6" type="ORF">GTP81_07615</name>
</gene>
<sequence length="389" mass="40544">MSKDFSAPEAARILGVSLATLYSYVSRGMLTPSGALADRSKRYPHDEVLRLAARKADGKRGGHKVAAAMNWGTPVLETRISGIAGGRLHYRGRDVLALAGGATLEQVACLLWDDAGIDYFAVDAAHAPFAAGVAAAIDGTRSMPPLEAAMCMLPVCAQSLSARGDFVAGAALMRMLAALLLKRAPSTQPLHLQVAQAWQADAAQTEWIRAALVLLADHELNASAFTVRCVASTGAGQAATLSAGLAALSGPQHGAGSTMIRAMLETALASDDIDAWFDGCDPSVVGFSHPLYPQGDPRGACLLQRMSAWPQASAVLAIGERVATRLGMPANADFALAAMSVVCGWPPAAGEILFALARSAGWIAHAAEQIANGSMIRPRARYVGTYQVT</sequence>
<dbReference type="InterPro" id="IPR002020">
    <property type="entry name" value="Citrate_synthase"/>
</dbReference>
<dbReference type="Gene3D" id="1.10.580.10">
    <property type="entry name" value="Citrate Synthase, domain 1"/>
    <property type="match status" value="1"/>
</dbReference>
<dbReference type="PRINTS" id="PR00143">
    <property type="entry name" value="CITRTSNTHASE"/>
</dbReference>
<accession>A0A845HEA2</accession>
<keyword evidence="4" id="KW-0808">Transferase</keyword>
<dbReference type="Proteomes" id="UP000484875">
    <property type="component" value="Unassembled WGS sequence"/>
</dbReference>
<dbReference type="SUPFAM" id="SSF48256">
    <property type="entry name" value="Citrate synthase"/>
    <property type="match status" value="1"/>
</dbReference>
<dbReference type="Gene3D" id="1.10.230.10">
    <property type="entry name" value="Cytochrome P450-Terp, domain 2"/>
    <property type="match status" value="1"/>
</dbReference>
<keyword evidence="7" id="KW-1185">Reference proteome</keyword>
<dbReference type="EC" id="2.3.3.16" evidence="3"/>
<evidence type="ECO:0000313" key="7">
    <source>
        <dbReference type="Proteomes" id="UP000484875"/>
    </source>
</evidence>
<dbReference type="Pfam" id="PF12728">
    <property type="entry name" value="HTH_17"/>
    <property type="match status" value="1"/>
</dbReference>
<dbReference type="GO" id="GO:0005975">
    <property type="term" value="P:carbohydrate metabolic process"/>
    <property type="evidence" value="ECO:0007669"/>
    <property type="project" value="TreeGrafter"/>
</dbReference>
<dbReference type="GO" id="GO:0006099">
    <property type="term" value="P:tricarboxylic acid cycle"/>
    <property type="evidence" value="ECO:0007669"/>
    <property type="project" value="UniProtKB-UniPathway"/>
</dbReference>
<organism evidence="6 7">
    <name type="scientific">Duganella vulcania</name>
    <dbReference type="NCBI Taxonomy" id="2692166"/>
    <lineage>
        <taxon>Bacteria</taxon>
        <taxon>Pseudomonadati</taxon>
        <taxon>Pseudomonadota</taxon>
        <taxon>Betaproteobacteria</taxon>
        <taxon>Burkholderiales</taxon>
        <taxon>Oxalobacteraceae</taxon>
        <taxon>Telluria group</taxon>
        <taxon>Duganella</taxon>
    </lineage>
</organism>
<dbReference type="InterPro" id="IPR009061">
    <property type="entry name" value="DNA-bd_dom_put_sf"/>
</dbReference>
<dbReference type="InterPro" id="IPR036969">
    <property type="entry name" value="Citrate_synthase_sf"/>
</dbReference>
<feature type="domain" description="Helix-turn-helix" evidence="5">
    <location>
        <begin position="6"/>
        <end position="55"/>
    </location>
</feature>
<name>A0A845HEA2_9BURK</name>
<reference evidence="6 7" key="1">
    <citation type="submission" date="2019-12" db="EMBL/GenBank/DDBJ databases">
        <title>Novel species isolated from a subtropical stream in China.</title>
        <authorList>
            <person name="Lu H."/>
        </authorList>
    </citation>
    <scope>NUCLEOTIDE SEQUENCE [LARGE SCALE GENOMIC DNA]</scope>
    <source>
        <strain evidence="6 7">FT107W</strain>
    </source>
</reference>
<evidence type="ECO:0000256" key="1">
    <source>
        <dbReference type="ARBA" id="ARBA00004751"/>
    </source>
</evidence>
<evidence type="ECO:0000256" key="3">
    <source>
        <dbReference type="ARBA" id="ARBA00012972"/>
    </source>
</evidence>
<dbReference type="CDD" id="cd06102">
    <property type="entry name" value="citrate_synt_like_2"/>
    <property type="match status" value="1"/>
</dbReference>
<dbReference type="AlphaFoldDB" id="A0A845HEA2"/>
<dbReference type="RefSeq" id="WP_161089324.1">
    <property type="nucleotide sequence ID" value="NZ_WWCV01000010.1"/>
</dbReference>
<comment type="similarity">
    <text evidence="2">Belongs to the citrate synthase family.</text>
</comment>
<dbReference type="SUPFAM" id="SSF46955">
    <property type="entry name" value="Putative DNA-binding domain"/>
    <property type="match status" value="1"/>
</dbReference>
<evidence type="ECO:0000259" key="5">
    <source>
        <dbReference type="Pfam" id="PF12728"/>
    </source>
</evidence>
<evidence type="ECO:0000256" key="4">
    <source>
        <dbReference type="ARBA" id="ARBA00022679"/>
    </source>
</evidence>
<dbReference type="UniPathway" id="UPA00223">
    <property type="reaction ID" value="UER00717"/>
</dbReference>
<dbReference type="PANTHER" id="PTHR11739:SF4">
    <property type="entry name" value="CITRATE SYNTHASE, PEROXISOMAL"/>
    <property type="match status" value="1"/>
</dbReference>
<dbReference type="PANTHER" id="PTHR11739">
    <property type="entry name" value="CITRATE SYNTHASE"/>
    <property type="match status" value="1"/>
</dbReference>
<dbReference type="GO" id="GO:0036440">
    <property type="term" value="F:citrate synthase activity"/>
    <property type="evidence" value="ECO:0007669"/>
    <property type="project" value="UniProtKB-EC"/>
</dbReference>
<comment type="pathway">
    <text evidence="1">Carbohydrate metabolism; tricarboxylic acid cycle; isocitrate from oxaloacetate: step 1/2.</text>
</comment>